<dbReference type="Proteomes" id="UP001500582">
    <property type="component" value="Unassembled WGS sequence"/>
</dbReference>
<dbReference type="SUPFAM" id="SSF143081">
    <property type="entry name" value="BB1717-like"/>
    <property type="match status" value="1"/>
</dbReference>
<evidence type="ECO:0000313" key="9">
    <source>
        <dbReference type="EMBL" id="GAA4341606.1"/>
    </source>
</evidence>
<organism evidence="9 10">
    <name type="scientific">Mucilaginibacter gynuensis</name>
    <dbReference type="NCBI Taxonomy" id="1302236"/>
    <lineage>
        <taxon>Bacteria</taxon>
        <taxon>Pseudomonadati</taxon>
        <taxon>Bacteroidota</taxon>
        <taxon>Sphingobacteriia</taxon>
        <taxon>Sphingobacteriales</taxon>
        <taxon>Sphingobacteriaceae</taxon>
        <taxon>Mucilaginibacter</taxon>
    </lineage>
</organism>
<accession>A0ABP8HN75</accession>
<evidence type="ECO:0000256" key="3">
    <source>
        <dbReference type="ARBA" id="ARBA00022763"/>
    </source>
</evidence>
<keyword evidence="10" id="KW-1185">Reference proteome</keyword>
<dbReference type="EMBL" id="BAABFT010000032">
    <property type="protein sequence ID" value="GAA4341606.1"/>
    <property type="molecule type" value="Genomic_DNA"/>
</dbReference>
<proteinExistence type="inferred from homology"/>
<gene>
    <name evidence="9" type="ORF">GCM10023149_54020</name>
</gene>
<evidence type="ECO:0000256" key="4">
    <source>
        <dbReference type="ARBA" id="ARBA00022801"/>
    </source>
</evidence>
<evidence type="ECO:0000256" key="6">
    <source>
        <dbReference type="ARBA" id="ARBA00023125"/>
    </source>
</evidence>
<dbReference type="Gene3D" id="3.90.1680.10">
    <property type="entry name" value="SOS response associated peptidase-like"/>
    <property type="match status" value="1"/>
</dbReference>
<evidence type="ECO:0000256" key="2">
    <source>
        <dbReference type="ARBA" id="ARBA00022670"/>
    </source>
</evidence>
<evidence type="ECO:0000256" key="7">
    <source>
        <dbReference type="ARBA" id="ARBA00023239"/>
    </source>
</evidence>
<dbReference type="Pfam" id="PF02586">
    <property type="entry name" value="SRAP"/>
    <property type="match status" value="1"/>
</dbReference>
<keyword evidence="4 8" id="KW-0378">Hydrolase</keyword>
<dbReference type="EC" id="3.4.-.-" evidence="8"/>
<evidence type="ECO:0000256" key="8">
    <source>
        <dbReference type="RuleBase" id="RU364100"/>
    </source>
</evidence>
<keyword evidence="5" id="KW-0190">Covalent protein-DNA linkage</keyword>
<keyword evidence="2 8" id="KW-0645">Protease</keyword>
<dbReference type="InterPro" id="IPR003738">
    <property type="entry name" value="SRAP"/>
</dbReference>
<dbReference type="PANTHER" id="PTHR13604:SF0">
    <property type="entry name" value="ABASIC SITE PROCESSING PROTEIN HMCES"/>
    <property type="match status" value="1"/>
</dbReference>
<evidence type="ECO:0000256" key="1">
    <source>
        <dbReference type="ARBA" id="ARBA00008136"/>
    </source>
</evidence>
<dbReference type="PANTHER" id="PTHR13604">
    <property type="entry name" value="DC12-RELATED"/>
    <property type="match status" value="1"/>
</dbReference>
<protein>
    <recommendedName>
        <fullName evidence="8">Abasic site processing protein</fullName>
        <ecNumber evidence="8">3.4.-.-</ecNumber>
    </recommendedName>
</protein>
<dbReference type="RefSeq" id="WP_345214363.1">
    <property type="nucleotide sequence ID" value="NZ_BAABFT010000032.1"/>
</dbReference>
<dbReference type="InterPro" id="IPR036590">
    <property type="entry name" value="SRAP-like"/>
</dbReference>
<evidence type="ECO:0000313" key="10">
    <source>
        <dbReference type="Proteomes" id="UP001500582"/>
    </source>
</evidence>
<comment type="caution">
    <text evidence="9">The sequence shown here is derived from an EMBL/GenBank/DDBJ whole genome shotgun (WGS) entry which is preliminary data.</text>
</comment>
<evidence type="ECO:0000256" key="5">
    <source>
        <dbReference type="ARBA" id="ARBA00023124"/>
    </source>
</evidence>
<keyword evidence="3" id="KW-0227">DNA damage</keyword>
<name>A0ABP8HN75_9SPHI</name>
<keyword evidence="7" id="KW-0456">Lyase</keyword>
<sequence length="224" mass="25546">MCARYTLSSSEKEILAAYSATMTEPFTPTINARITERMPVITADEPDKIQQMHFQLVAHFAEGPKSVKATFNTRDDKIMESKLWRPLFVNHKRVLIPANGFYELDKVTAPQENQVYKFGLTDREIFSYAGLWSKWVGPGYELPYYSFSIITTESNTKVGNVHDKKRMPVILNKEDEALWLSKDVSPAQLMQLLKPYPDDLMYAERSSVRANTPGLIQSGDQNSL</sequence>
<reference evidence="10" key="1">
    <citation type="journal article" date="2019" name="Int. J. Syst. Evol. Microbiol.">
        <title>The Global Catalogue of Microorganisms (GCM) 10K type strain sequencing project: providing services to taxonomists for standard genome sequencing and annotation.</title>
        <authorList>
            <consortium name="The Broad Institute Genomics Platform"/>
            <consortium name="The Broad Institute Genome Sequencing Center for Infectious Disease"/>
            <person name="Wu L."/>
            <person name="Ma J."/>
        </authorList>
    </citation>
    <scope>NUCLEOTIDE SEQUENCE [LARGE SCALE GENOMIC DNA]</scope>
    <source>
        <strain evidence="10">JCM 17705</strain>
    </source>
</reference>
<comment type="similarity">
    <text evidence="1 8">Belongs to the SOS response-associated peptidase family.</text>
</comment>
<keyword evidence="6" id="KW-0238">DNA-binding</keyword>